<evidence type="ECO:0000259" key="1">
    <source>
        <dbReference type="Pfam" id="PF18546"/>
    </source>
</evidence>
<dbReference type="EMBL" id="CP006867">
    <property type="protein sequence ID" value="ALU12441.1"/>
    <property type="molecule type" value="Genomic_DNA"/>
</dbReference>
<dbReference type="STRING" id="940295.EYM_03785"/>
<dbReference type="AlphaFoldDB" id="A0A0U3F9V3"/>
<dbReference type="RefSeq" id="WP_075049728.1">
    <property type="nucleotide sequence ID" value="NZ_CP006867.1"/>
</dbReference>
<reference evidence="2 3" key="1">
    <citation type="submission" date="2013-11" db="EMBL/GenBank/DDBJ databases">
        <title>Comparative genomics of Ignicoccus.</title>
        <authorList>
            <person name="Podar M."/>
        </authorList>
    </citation>
    <scope>NUCLEOTIDE SEQUENCE [LARGE SCALE GENOMIC DNA]</scope>
    <source>
        <strain evidence="2 3">DSM 13165</strain>
    </source>
</reference>
<dbReference type="InterPro" id="IPR041359">
    <property type="entry name" value="MetOD1"/>
</dbReference>
<feature type="domain" description="Metanogen output" evidence="1">
    <location>
        <begin position="58"/>
        <end position="146"/>
    </location>
</feature>
<dbReference type="GeneID" id="30680151"/>
<protein>
    <recommendedName>
        <fullName evidence="1">Metanogen output domain-containing protein</fullName>
    </recommendedName>
</protein>
<organism evidence="2 3">
    <name type="scientific">Ignicoccus islandicus DSM 13165</name>
    <dbReference type="NCBI Taxonomy" id="940295"/>
    <lineage>
        <taxon>Archaea</taxon>
        <taxon>Thermoproteota</taxon>
        <taxon>Thermoprotei</taxon>
        <taxon>Desulfurococcales</taxon>
        <taxon>Desulfurococcaceae</taxon>
        <taxon>Ignicoccus</taxon>
    </lineage>
</organism>
<dbReference type="Proteomes" id="UP000060778">
    <property type="component" value="Chromosome"/>
</dbReference>
<dbReference type="KEGG" id="iis:EYM_03785"/>
<accession>A0A0U3F9V3</accession>
<evidence type="ECO:0000313" key="2">
    <source>
        <dbReference type="EMBL" id="ALU12441.1"/>
    </source>
</evidence>
<keyword evidence="3" id="KW-1185">Reference proteome</keyword>
<sequence>MPENSNSRDKGIRIDNVDIETVAKAFANFSEKFLFDILPEELSKYIGEGASVALIYNIVKKGAKETLGEEIKKVMEIKGLEDALKACYLPYALVGMDFEHEEEKVSDNEVIVKVTKCPHFKYTKTKPFACVACAAVKAGIIEDLRGKPVQVILKKRKVGSTNPKIVIEIKKHMPSGDEYCEFHVKEM</sequence>
<dbReference type="OrthoDB" id="371687at2157"/>
<dbReference type="Pfam" id="PF18546">
    <property type="entry name" value="MetOD1"/>
    <property type="match status" value="1"/>
</dbReference>
<name>A0A0U3F9V3_9CREN</name>
<proteinExistence type="predicted"/>
<gene>
    <name evidence="2" type="ORF">EYM_03785</name>
</gene>
<evidence type="ECO:0000313" key="3">
    <source>
        <dbReference type="Proteomes" id="UP000060778"/>
    </source>
</evidence>
<dbReference type="Gene3D" id="3.30.1380.20">
    <property type="entry name" value="Trafficking protein particle complex subunit 3"/>
    <property type="match status" value="1"/>
</dbReference>